<evidence type="ECO:0000256" key="5">
    <source>
        <dbReference type="ARBA" id="ARBA00048142"/>
    </source>
</evidence>
<dbReference type="Gene3D" id="3.40.309.10">
    <property type="entry name" value="Aldehyde Dehydrogenase, Chain A, domain 2"/>
    <property type="match status" value="1"/>
</dbReference>
<dbReference type="InterPro" id="IPR016163">
    <property type="entry name" value="Ald_DH_C"/>
</dbReference>
<comment type="caution">
    <text evidence="7">The sequence shown here is derived from an EMBL/GenBank/DDBJ whole genome shotgun (WGS) entry which is preliminary data.</text>
</comment>
<feature type="domain" description="Aldehyde dehydrogenase" evidence="6">
    <location>
        <begin position="52"/>
        <end position="513"/>
    </location>
</feature>
<dbReference type="InterPro" id="IPR016162">
    <property type="entry name" value="Ald_DH_N"/>
</dbReference>
<gene>
    <name evidence="7" type="ORF">H8R02_27235</name>
</gene>
<dbReference type="InterPro" id="IPR015590">
    <property type="entry name" value="Aldehyde_DH_dom"/>
</dbReference>
<dbReference type="RefSeq" id="WP_187084694.1">
    <property type="nucleotide sequence ID" value="NZ_JACORU010000015.1"/>
</dbReference>
<dbReference type="PANTHER" id="PTHR42862:SF1">
    <property type="entry name" value="DELTA-1-PYRROLINE-5-CARBOXYLATE DEHYDROGENASE 2, ISOFORM A-RELATED"/>
    <property type="match status" value="1"/>
</dbReference>
<protein>
    <recommendedName>
        <fullName evidence="2">L-glutamate gamma-semialdehyde dehydrogenase</fullName>
        <ecNumber evidence="2">1.2.1.88</ecNumber>
    </recommendedName>
</protein>
<dbReference type="GO" id="GO:0009898">
    <property type="term" value="C:cytoplasmic side of plasma membrane"/>
    <property type="evidence" value="ECO:0007669"/>
    <property type="project" value="TreeGrafter"/>
</dbReference>
<dbReference type="EMBL" id="JACORU010000015">
    <property type="protein sequence ID" value="MBC5768188.1"/>
    <property type="molecule type" value="Genomic_DNA"/>
</dbReference>
<dbReference type="PROSITE" id="PS00070">
    <property type="entry name" value="ALDEHYDE_DEHYDR_CYS"/>
    <property type="match status" value="1"/>
</dbReference>
<keyword evidence="4" id="KW-0520">NAD</keyword>
<reference evidence="7" key="1">
    <citation type="submission" date="2020-08" db="EMBL/GenBank/DDBJ databases">
        <title>Ramlibacter sp. GTP1 16S ribosomal RNA gene genome sequencing and assembly.</title>
        <authorList>
            <person name="Kang M."/>
        </authorList>
    </citation>
    <scope>NUCLEOTIDE SEQUENCE</scope>
    <source>
        <strain evidence="7">GTP1</strain>
    </source>
</reference>
<dbReference type="AlphaFoldDB" id="A0A923S5N5"/>
<evidence type="ECO:0000259" key="6">
    <source>
        <dbReference type="Pfam" id="PF00171"/>
    </source>
</evidence>
<evidence type="ECO:0000256" key="2">
    <source>
        <dbReference type="ARBA" id="ARBA00012884"/>
    </source>
</evidence>
<dbReference type="GO" id="GO:0010133">
    <property type="term" value="P:L-proline catabolic process to L-glutamate"/>
    <property type="evidence" value="ECO:0007669"/>
    <property type="project" value="TreeGrafter"/>
</dbReference>
<dbReference type="PANTHER" id="PTHR42862">
    <property type="entry name" value="DELTA-1-PYRROLINE-5-CARBOXYLATE DEHYDROGENASE 1, ISOFORM A-RELATED"/>
    <property type="match status" value="1"/>
</dbReference>
<sequence>MTQGAFELTYASMYQPPQELHDAFESALKTFAADGAQEHPLWIAGKPVHTEERLDKRSPADLDTTIGRFSVASLRDADAAMAAATGAARSWGLTPWRERVAIIRRAQQRIQARMYEIAVAVSREVGKNRVEALAEVAEVVDFCKIYCAQMEAHEGFDRVLPSDPVPGMHLTNRSVMRPYGVWVVIAPFNYPFALAAGPSLAALVAGNAVVLKGSLATPWSGVLLAECLHEAGVPAGVFNNIVGDGPGIGAALVTDDRTGGVTFTGSHAVGRGILAHQASRFIPRPCITEMGGKNSAIVLPGADLDAAAKGVARSAFGMGGQKCSALSRVFVHEDIADDLIGRVAEFVKTLVIGDPLERGTFAGPLATENGYRNFGRYCEQLAGSARIVMGGHKPDMPRRGQYVANTLAEADASHPLWSQELFCPILLVGRVKSRDEAMQRANAVPYGLTAGFFGAEEDIPWFMDNIEAGVTFANRSLGATTGAWPGYQPFGGWKASGNTGKGLASFYYLPQYMREQSRTIARAS</sequence>
<comment type="pathway">
    <text evidence="1">Amino-acid degradation; L-proline degradation into L-glutamate; L-glutamate from L-proline: step 2/2.</text>
</comment>
<dbReference type="Pfam" id="PF00171">
    <property type="entry name" value="Aldedh"/>
    <property type="match status" value="1"/>
</dbReference>
<dbReference type="InterPro" id="IPR050485">
    <property type="entry name" value="Proline_metab_enzyme"/>
</dbReference>
<dbReference type="SUPFAM" id="SSF53720">
    <property type="entry name" value="ALDH-like"/>
    <property type="match status" value="1"/>
</dbReference>
<name>A0A923S5N5_9BURK</name>
<evidence type="ECO:0000256" key="4">
    <source>
        <dbReference type="ARBA" id="ARBA00023027"/>
    </source>
</evidence>
<keyword evidence="3" id="KW-0560">Oxidoreductase</keyword>
<keyword evidence="8" id="KW-1185">Reference proteome</keyword>
<dbReference type="Proteomes" id="UP000596827">
    <property type="component" value="Unassembled WGS sequence"/>
</dbReference>
<organism evidence="7 8">
    <name type="scientific">Ramlibacter albus</name>
    <dbReference type="NCBI Taxonomy" id="2079448"/>
    <lineage>
        <taxon>Bacteria</taxon>
        <taxon>Pseudomonadati</taxon>
        <taxon>Pseudomonadota</taxon>
        <taxon>Betaproteobacteria</taxon>
        <taxon>Burkholderiales</taxon>
        <taxon>Comamonadaceae</taxon>
        <taxon>Ramlibacter</taxon>
    </lineage>
</organism>
<accession>A0A923S5N5</accession>
<proteinExistence type="predicted"/>
<evidence type="ECO:0000313" key="8">
    <source>
        <dbReference type="Proteomes" id="UP000596827"/>
    </source>
</evidence>
<dbReference type="EC" id="1.2.1.88" evidence="2"/>
<evidence type="ECO:0000256" key="1">
    <source>
        <dbReference type="ARBA" id="ARBA00004786"/>
    </source>
</evidence>
<dbReference type="InterPro" id="IPR016161">
    <property type="entry name" value="Ald_DH/histidinol_DH"/>
</dbReference>
<evidence type="ECO:0000313" key="7">
    <source>
        <dbReference type="EMBL" id="MBC5768188.1"/>
    </source>
</evidence>
<comment type="catalytic activity">
    <reaction evidence="5">
        <text>L-glutamate 5-semialdehyde + NAD(+) + H2O = L-glutamate + NADH + 2 H(+)</text>
        <dbReference type="Rhea" id="RHEA:30235"/>
        <dbReference type="ChEBI" id="CHEBI:15377"/>
        <dbReference type="ChEBI" id="CHEBI:15378"/>
        <dbReference type="ChEBI" id="CHEBI:29985"/>
        <dbReference type="ChEBI" id="CHEBI:57540"/>
        <dbReference type="ChEBI" id="CHEBI:57945"/>
        <dbReference type="ChEBI" id="CHEBI:58066"/>
        <dbReference type="EC" id="1.2.1.88"/>
    </reaction>
</comment>
<dbReference type="Gene3D" id="3.40.605.10">
    <property type="entry name" value="Aldehyde Dehydrogenase, Chain A, domain 1"/>
    <property type="match status" value="1"/>
</dbReference>
<dbReference type="InterPro" id="IPR016160">
    <property type="entry name" value="Ald_DH_CS_CYS"/>
</dbReference>
<evidence type="ECO:0000256" key="3">
    <source>
        <dbReference type="ARBA" id="ARBA00023002"/>
    </source>
</evidence>
<dbReference type="GO" id="GO:0003842">
    <property type="term" value="F:L-glutamate gamma-semialdehyde dehydrogenase activity"/>
    <property type="evidence" value="ECO:0007669"/>
    <property type="project" value="UniProtKB-EC"/>
</dbReference>